<reference evidence="1 2" key="1">
    <citation type="submission" date="2024-05" db="EMBL/GenBank/DDBJ databases">
        <title>Neorhizobium sp. Rsf11, a plant growth promoting and heavy metal resistant PAH-degrader.</title>
        <authorList>
            <person name="Golubev S.N."/>
            <person name="Muratova A.Y."/>
            <person name="Markelova M.I."/>
        </authorList>
    </citation>
    <scope>NUCLEOTIDE SEQUENCE [LARGE SCALE GENOMIC DNA]</scope>
    <source>
        <strain evidence="1 2">Rsf11</strain>
    </source>
</reference>
<name>A0ABV0M8Z5_9HYPH</name>
<dbReference type="Proteomes" id="UP001496627">
    <property type="component" value="Unassembled WGS sequence"/>
</dbReference>
<evidence type="ECO:0000313" key="2">
    <source>
        <dbReference type="Proteomes" id="UP001496627"/>
    </source>
</evidence>
<dbReference type="RefSeq" id="WP_227704551.1">
    <property type="nucleotide sequence ID" value="NZ_JBEAAL010000018.1"/>
</dbReference>
<proteinExistence type="predicted"/>
<protein>
    <submittedName>
        <fullName evidence="1">DUF3313 domain-containing protein</fullName>
    </submittedName>
</protein>
<evidence type="ECO:0000313" key="1">
    <source>
        <dbReference type="EMBL" id="MEQ1407449.1"/>
    </source>
</evidence>
<sequence length="265" mass="27780">MAMVISGCTSVPIKETGTLTSYSNLGPPKGTIAKKRLYVDGQQLARVKTVRIVPTTFSFGAAVRIKSETDRALVSNALDRALCVSLSDKYQMVSAGEPADLTVRSVVADIVPTNKAMAGAATVVSVGTGFILPVSVPRLPFGLGGLAVEAEAVDSNGVQSAAMLWARGANSIQNNPRVSEVGDAYGLATKFASDFSRVLIAGKEPKGLDISLPSRQRMQSWFGGKPKYAACDAFGRAPGLIGAVASKYGAPPQWTEKKPKPIVTH</sequence>
<dbReference type="Pfam" id="PF11769">
    <property type="entry name" value="DUF3313"/>
    <property type="match status" value="1"/>
</dbReference>
<keyword evidence="2" id="KW-1185">Reference proteome</keyword>
<accession>A0ABV0M8Z5</accession>
<organism evidence="1 2">
    <name type="scientific">Neorhizobium phenanthreniclasticum</name>
    <dbReference type="NCBI Taxonomy" id="3157917"/>
    <lineage>
        <taxon>Bacteria</taxon>
        <taxon>Pseudomonadati</taxon>
        <taxon>Pseudomonadota</taxon>
        <taxon>Alphaproteobacteria</taxon>
        <taxon>Hyphomicrobiales</taxon>
        <taxon>Rhizobiaceae</taxon>
        <taxon>Rhizobium/Agrobacterium group</taxon>
        <taxon>Neorhizobium</taxon>
    </lineage>
</organism>
<dbReference type="InterPro" id="IPR021747">
    <property type="entry name" value="DUF3313"/>
</dbReference>
<dbReference type="EMBL" id="JBEAAL010000018">
    <property type="protein sequence ID" value="MEQ1407449.1"/>
    <property type="molecule type" value="Genomic_DNA"/>
</dbReference>
<comment type="caution">
    <text evidence="1">The sequence shown here is derived from an EMBL/GenBank/DDBJ whole genome shotgun (WGS) entry which is preliminary data.</text>
</comment>
<gene>
    <name evidence="1" type="ORF">ABK249_21230</name>
</gene>